<dbReference type="Pfam" id="PF07714">
    <property type="entry name" value="PK_Tyr_Ser-Thr"/>
    <property type="match status" value="1"/>
</dbReference>
<evidence type="ECO:0000313" key="12">
    <source>
        <dbReference type="EMBL" id="KAF2241788.1"/>
    </source>
</evidence>
<evidence type="ECO:0000256" key="6">
    <source>
        <dbReference type="ARBA" id="ARBA00030980"/>
    </source>
</evidence>
<dbReference type="RefSeq" id="XP_033676792.1">
    <property type="nucleotide sequence ID" value="XM_033820265.1"/>
</dbReference>
<comment type="subunit">
    <text evidence="2">Component of the EKC/KEOPS complex composed of at least BUD32, CGI121, GON7, KAE1 and PCC1; the whole complex dimerizes.</text>
</comment>
<proteinExistence type="predicted"/>
<dbReference type="EMBL" id="ML987210">
    <property type="protein sequence ID" value="KAF2241788.1"/>
    <property type="molecule type" value="Genomic_DNA"/>
</dbReference>
<keyword evidence="12" id="KW-0808">Transferase</keyword>
<dbReference type="GO" id="GO:0005524">
    <property type="term" value="F:ATP binding"/>
    <property type="evidence" value="ECO:0007669"/>
    <property type="project" value="InterPro"/>
</dbReference>
<evidence type="ECO:0000256" key="8">
    <source>
        <dbReference type="ARBA" id="ARBA00047899"/>
    </source>
</evidence>
<evidence type="ECO:0000256" key="7">
    <source>
        <dbReference type="ARBA" id="ARBA00033194"/>
    </source>
</evidence>
<evidence type="ECO:0000256" key="9">
    <source>
        <dbReference type="ARBA" id="ARBA00048679"/>
    </source>
</evidence>
<comment type="catalytic activity">
    <reaction evidence="9">
        <text>L-seryl-[protein] + ATP = O-phospho-L-seryl-[protein] + ADP + H(+)</text>
        <dbReference type="Rhea" id="RHEA:17989"/>
        <dbReference type="Rhea" id="RHEA-COMP:9863"/>
        <dbReference type="Rhea" id="RHEA-COMP:11604"/>
        <dbReference type="ChEBI" id="CHEBI:15378"/>
        <dbReference type="ChEBI" id="CHEBI:29999"/>
        <dbReference type="ChEBI" id="CHEBI:30616"/>
        <dbReference type="ChEBI" id="CHEBI:83421"/>
        <dbReference type="ChEBI" id="CHEBI:456216"/>
        <dbReference type="EC" id="2.7.11.1"/>
    </reaction>
</comment>
<evidence type="ECO:0000313" key="13">
    <source>
        <dbReference type="Proteomes" id="UP000800094"/>
    </source>
</evidence>
<organism evidence="12 13">
    <name type="scientific">Trematosphaeria pertusa</name>
    <dbReference type="NCBI Taxonomy" id="390896"/>
    <lineage>
        <taxon>Eukaryota</taxon>
        <taxon>Fungi</taxon>
        <taxon>Dikarya</taxon>
        <taxon>Ascomycota</taxon>
        <taxon>Pezizomycotina</taxon>
        <taxon>Dothideomycetes</taxon>
        <taxon>Pleosporomycetidae</taxon>
        <taxon>Pleosporales</taxon>
        <taxon>Massarineae</taxon>
        <taxon>Trematosphaeriaceae</taxon>
        <taxon>Trematosphaeria</taxon>
    </lineage>
</organism>
<dbReference type="PANTHER" id="PTHR44329">
    <property type="entry name" value="SERINE/THREONINE-PROTEIN KINASE TNNI3K-RELATED"/>
    <property type="match status" value="1"/>
</dbReference>
<name>A0A6A6HVK9_9PLEO</name>
<dbReference type="AlphaFoldDB" id="A0A6A6HVK9"/>
<dbReference type="SUPFAM" id="SSF56112">
    <property type="entry name" value="Protein kinase-like (PK-like)"/>
    <property type="match status" value="1"/>
</dbReference>
<dbReference type="PROSITE" id="PS00109">
    <property type="entry name" value="PROTEIN_KINASE_TYR"/>
    <property type="match status" value="1"/>
</dbReference>
<feature type="region of interest" description="Disordered" evidence="10">
    <location>
        <begin position="1"/>
        <end position="40"/>
    </location>
</feature>
<keyword evidence="12" id="KW-0418">Kinase</keyword>
<evidence type="ECO:0000256" key="1">
    <source>
        <dbReference type="ARBA" id="ARBA00003747"/>
    </source>
</evidence>
<dbReference type="Proteomes" id="UP000800094">
    <property type="component" value="Unassembled WGS sequence"/>
</dbReference>
<dbReference type="InterPro" id="IPR001245">
    <property type="entry name" value="Ser-Thr/Tyr_kinase_cat_dom"/>
</dbReference>
<evidence type="ECO:0000256" key="10">
    <source>
        <dbReference type="SAM" id="MobiDB-lite"/>
    </source>
</evidence>
<dbReference type="InterPro" id="IPR000719">
    <property type="entry name" value="Prot_kinase_dom"/>
</dbReference>
<gene>
    <name evidence="12" type="ORF">BU26DRAFT_170338</name>
</gene>
<evidence type="ECO:0000256" key="3">
    <source>
        <dbReference type="ARBA" id="ARBA00012513"/>
    </source>
</evidence>
<evidence type="ECO:0000256" key="5">
    <source>
        <dbReference type="ARBA" id="ARBA00019973"/>
    </source>
</evidence>
<dbReference type="InterPro" id="IPR011009">
    <property type="entry name" value="Kinase-like_dom_sf"/>
</dbReference>
<dbReference type="PROSITE" id="PS50011">
    <property type="entry name" value="PROTEIN_KINASE_DOM"/>
    <property type="match status" value="1"/>
</dbReference>
<dbReference type="InterPro" id="IPR051681">
    <property type="entry name" value="Ser/Thr_Kinases-Pseudokinases"/>
</dbReference>
<dbReference type="Gene3D" id="1.10.510.10">
    <property type="entry name" value="Transferase(Phosphotransferase) domain 1"/>
    <property type="match status" value="1"/>
</dbReference>
<dbReference type="OrthoDB" id="1668230at2759"/>
<accession>A0A6A6HVK9</accession>
<dbReference type="GeneID" id="54573595"/>
<dbReference type="EC" id="2.7.11.1" evidence="3"/>
<comment type="catalytic activity">
    <reaction evidence="8">
        <text>L-threonyl-[protein] + ATP = O-phospho-L-threonyl-[protein] + ADP + H(+)</text>
        <dbReference type="Rhea" id="RHEA:46608"/>
        <dbReference type="Rhea" id="RHEA-COMP:11060"/>
        <dbReference type="Rhea" id="RHEA-COMP:11605"/>
        <dbReference type="ChEBI" id="CHEBI:15378"/>
        <dbReference type="ChEBI" id="CHEBI:30013"/>
        <dbReference type="ChEBI" id="CHEBI:30616"/>
        <dbReference type="ChEBI" id="CHEBI:61977"/>
        <dbReference type="ChEBI" id="CHEBI:456216"/>
        <dbReference type="EC" id="2.7.11.1"/>
    </reaction>
</comment>
<evidence type="ECO:0000259" key="11">
    <source>
        <dbReference type="PROSITE" id="PS50011"/>
    </source>
</evidence>
<evidence type="ECO:0000256" key="4">
    <source>
        <dbReference type="ARBA" id="ARBA00013948"/>
    </source>
</evidence>
<reference evidence="12" key="1">
    <citation type="journal article" date="2020" name="Stud. Mycol.">
        <title>101 Dothideomycetes genomes: a test case for predicting lifestyles and emergence of pathogens.</title>
        <authorList>
            <person name="Haridas S."/>
            <person name="Albert R."/>
            <person name="Binder M."/>
            <person name="Bloem J."/>
            <person name="Labutti K."/>
            <person name="Salamov A."/>
            <person name="Andreopoulos B."/>
            <person name="Baker S."/>
            <person name="Barry K."/>
            <person name="Bills G."/>
            <person name="Bluhm B."/>
            <person name="Cannon C."/>
            <person name="Castanera R."/>
            <person name="Culley D."/>
            <person name="Daum C."/>
            <person name="Ezra D."/>
            <person name="Gonzalez J."/>
            <person name="Henrissat B."/>
            <person name="Kuo A."/>
            <person name="Liang C."/>
            <person name="Lipzen A."/>
            <person name="Lutzoni F."/>
            <person name="Magnuson J."/>
            <person name="Mondo S."/>
            <person name="Nolan M."/>
            <person name="Ohm R."/>
            <person name="Pangilinan J."/>
            <person name="Park H.-J."/>
            <person name="Ramirez L."/>
            <person name="Alfaro M."/>
            <person name="Sun H."/>
            <person name="Tritt A."/>
            <person name="Yoshinaga Y."/>
            <person name="Zwiers L.-H."/>
            <person name="Turgeon B."/>
            <person name="Goodwin S."/>
            <person name="Spatafora J."/>
            <person name="Crous P."/>
            <person name="Grigoriev I."/>
        </authorList>
    </citation>
    <scope>NUCLEOTIDE SEQUENCE</scope>
    <source>
        <strain evidence="12">CBS 122368</strain>
    </source>
</reference>
<protein>
    <recommendedName>
        <fullName evidence="5">EKC/KEOPS complex subunit BUD32</fullName>
        <ecNumber evidence="3">2.7.11.1</ecNumber>
    </recommendedName>
    <alternativeName>
        <fullName evidence="6 7">Atypical Serine/threonine protein kinase BUD32</fullName>
    </alternativeName>
    <alternativeName>
        <fullName evidence="4">EKC/KEOPS complex subunit bud32</fullName>
    </alternativeName>
</protein>
<keyword evidence="13" id="KW-1185">Reference proteome</keyword>
<dbReference type="GO" id="GO:0004674">
    <property type="term" value="F:protein serine/threonine kinase activity"/>
    <property type="evidence" value="ECO:0007669"/>
    <property type="project" value="UniProtKB-EC"/>
</dbReference>
<feature type="domain" description="Protein kinase" evidence="11">
    <location>
        <begin position="26"/>
        <end position="306"/>
    </location>
</feature>
<dbReference type="InterPro" id="IPR008266">
    <property type="entry name" value="Tyr_kinase_AS"/>
</dbReference>
<sequence>MADLENEAHPQNNEAKANPLSEEAQVEPEPSSRRGKFGGTVPIPNYPPGAKMWIIDGYGVIGGCGIFYTLPDRPEVVVKVAIPSDRTLSDFEIEKRVYRRLREHPHLVHVFEINEYGIYLALASNGCLRLYYEKGGKATLHERVTWCRDITAVVEYVHQKNVRHGDLSGRNMLLDSDRKILLCDFSGSYIDGESATIIAEVGFRYPDKNENRLPTIRAELYALGSLLYEIIVGKKPYHNLEDNVVLERMAREEYPNVSDLPLGNVIMGCWTGEFASAADVGDAITQASIEDLRASRRGEMYRWAYR</sequence>
<comment type="function">
    <text evidence="1">Component of the EKC/KEOPS complex that is required for the formation of a threonylcarbamoyl group on adenosine at position 37 (t(6)A37) in tRNAs that read codons beginning with adenine. The complex is probably involved in the transfer of the threonylcarbamoyl moiety of threonylcarbamoyl-AMP (TC-AMP) to the N6 group of A37. BUD32 has ATPase activity in the context of the EKC/KEOPS complex and likely plays a supporting role to the catalytic subunit KAE1. The EKC/KEOPS complex also promotes both telomere uncapping and telomere elongation. The complex is required for efficient recruitment of transcriptional coactivators.</text>
</comment>
<evidence type="ECO:0000256" key="2">
    <source>
        <dbReference type="ARBA" id="ARBA00011534"/>
    </source>
</evidence>